<sequence length="319" mass="36471">MARTRRNYRKKRYTGRRRRTYRSRGAFRSINRKITVLSRRETGEVCKFESTPNTFSNNVLGYVNNAWTNTPNQPLNTITSGNPWIYPINWFYTGAHSFSSGGPLYGNGDSLNPGDYILSLKNPIFYNTFDTDNVNDGGTELQYRLAYIYINALFNASINNSQNNTDGALRIVIVKDKQPTGGAATWADANAQTNSRGVFNANRIDAQLNPSTVGRFKILYDKTLRFNTINGYKPFKYYKRFSTICRNNRRYLNYGLDTNNNALNSSDNYLETSERSPPVQKNAFYLMMFSDGLNFTYSADASTPPASFHLFNRVAYYNN</sequence>
<dbReference type="InterPro" id="IPR029053">
    <property type="entry name" value="Viral_coat"/>
</dbReference>
<reference evidence="1" key="1">
    <citation type="journal article" date="2021" name="Virology (Lond)">
        <title>Diverse cressdnaviruses and an anellovirus identified in the fecal samples of yellow-bellied marmots.</title>
        <authorList>
            <person name="Khalifeh A."/>
            <person name="Blumstein D.T."/>
            <person name="Fontenele R.S."/>
            <person name="Schmidlin K."/>
            <person name="Richet C."/>
            <person name="Kraberger S."/>
            <person name="Varsani A."/>
        </authorList>
    </citation>
    <scope>NUCLEOTIDE SEQUENCE</scope>
    <source>
        <strain evidence="1">MAR24_3_2236</strain>
    </source>
</reference>
<dbReference type="EMBL" id="MT181532">
    <property type="protein sequence ID" value="QQL09550.1"/>
    <property type="molecule type" value="Genomic_DNA"/>
</dbReference>
<organism evidence="1">
    <name type="scientific">Marmot associated feces virus 4</name>
    <dbReference type="NCBI Taxonomy" id="2800899"/>
    <lineage>
        <taxon>Viruses</taxon>
        <taxon>Monodnaviria</taxon>
        <taxon>Shotokuvirae</taxon>
        <taxon>Cressdnaviricota</taxon>
        <taxon>Arfiviricetes</taxon>
        <taxon>Rivendellvirales</taxon>
        <taxon>Naryaviridae</taxon>
        <taxon>Menegrothvirus</taxon>
        <taxon>Menegrothvirus gilly</taxon>
    </lineage>
</organism>
<accession>A0A7T7DFS6</accession>
<dbReference type="Gene3D" id="2.60.120.20">
    <property type="match status" value="1"/>
</dbReference>
<name>A0A7T7DFS6_9VIRU</name>
<evidence type="ECO:0000313" key="1">
    <source>
        <dbReference type="EMBL" id="QQL09550.1"/>
    </source>
</evidence>
<protein>
    <submittedName>
        <fullName evidence="1">Capsid protein</fullName>
    </submittedName>
</protein>
<proteinExistence type="predicted"/>